<accession>A0A8T0D7V1</accession>
<comment type="caution">
    <text evidence="1">The sequence shown here is derived from an EMBL/GenBank/DDBJ whole genome shotgun (WGS) entry which is preliminary data.</text>
</comment>
<evidence type="ECO:0000313" key="1">
    <source>
        <dbReference type="EMBL" id="KAF8563939.1"/>
    </source>
</evidence>
<proteinExistence type="predicted"/>
<protein>
    <submittedName>
        <fullName evidence="1">Uncharacterized protein</fullName>
    </submittedName>
</protein>
<keyword evidence="2" id="KW-1185">Reference proteome</keyword>
<name>A0A8T0D7V1_9TREM</name>
<gene>
    <name evidence="1" type="ORF">P879_11802</name>
</gene>
<reference evidence="1 2" key="1">
    <citation type="submission" date="2019-07" db="EMBL/GenBank/DDBJ databases">
        <title>Annotation for the trematode Paragonimus westermani.</title>
        <authorList>
            <person name="Choi Y.-J."/>
        </authorList>
    </citation>
    <scope>NUCLEOTIDE SEQUENCE [LARGE SCALE GENOMIC DNA]</scope>
    <source>
        <strain evidence="1">180907_Pwestermani</strain>
    </source>
</reference>
<dbReference type="EMBL" id="JTDF01010236">
    <property type="protein sequence ID" value="KAF8563939.1"/>
    <property type="molecule type" value="Genomic_DNA"/>
</dbReference>
<sequence>MKQVDTIYSAINIESVTSVHEFRLRCDSKPKFLYE</sequence>
<organism evidence="1 2">
    <name type="scientific">Paragonimus westermani</name>
    <dbReference type="NCBI Taxonomy" id="34504"/>
    <lineage>
        <taxon>Eukaryota</taxon>
        <taxon>Metazoa</taxon>
        <taxon>Spiralia</taxon>
        <taxon>Lophotrochozoa</taxon>
        <taxon>Platyhelminthes</taxon>
        <taxon>Trematoda</taxon>
        <taxon>Digenea</taxon>
        <taxon>Plagiorchiida</taxon>
        <taxon>Troglotremata</taxon>
        <taxon>Troglotrematidae</taxon>
        <taxon>Paragonimus</taxon>
    </lineage>
</organism>
<dbReference type="AlphaFoldDB" id="A0A8T0D7V1"/>
<dbReference type="Proteomes" id="UP000699462">
    <property type="component" value="Unassembled WGS sequence"/>
</dbReference>
<evidence type="ECO:0000313" key="2">
    <source>
        <dbReference type="Proteomes" id="UP000699462"/>
    </source>
</evidence>